<dbReference type="InterPro" id="IPR018728">
    <property type="entry name" value="DUF2268"/>
</dbReference>
<keyword evidence="3" id="KW-1185">Reference proteome</keyword>
<dbReference type="GeneID" id="98568925"/>
<dbReference type="AlphaFoldDB" id="A0A429ZJX5"/>
<organism evidence="2 3">
    <name type="scientific">Vagococcus salmoninarum</name>
    <dbReference type="NCBI Taxonomy" id="2739"/>
    <lineage>
        <taxon>Bacteria</taxon>
        <taxon>Bacillati</taxon>
        <taxon>Bacillota</taxon>
        <taxon>Bacilli</taxon>
        <taxon>Lactobacillales</taxon>
        <taxon>Enterococcaceae</taxon>
        <taxon>Vagococcus</taxon>
    </lineage>
</organism>
<sequence length="302" mass="33853">MNKTKITIVDSLAYYDKCLLGQADDNDFRYDLMKPLTQMWHYLNAPLVAKTPGGYDVVMAAEMLGIWTPIKANPLLTTQLRDLKETKIFTEAEAVLTTALHRFQQIGYDLPLSEITLAILLGDSENKLLAANESYSGFGGIPGYIMLIVVPNDFNSPRLKSALAHEFNHNVRFTYEPFNYGDVSVGDYLVIEGLAEVFAESLYGPLYRGPWVQDYDDEEMAYTIEVMKDGRSARGFDQVSAYMYGDEVAKAQGFQPVGLAKNAGYTIGYHLIKAYLQQTGETIEQATLRPTALIIEKSKFFL</sequence>
<feature type="domain" description="DUF2268" evidence="1">
    <location>
        <begin position="95"/>
        <end position="295"/>
    </location>
</feature>
<dbReference type="RefSeq" id="WP_126781145.1">
    <property type="nucleotide sequence ID" value="NZ_NGJU01000017.1"/>
</dbReference>
<evidence type="ECO:0000259" key="1">
    <source>
        <dbReference type="Pfam" id="PF10026"/>
    </source>
</evidence>
<name>A0A429ZJX5_9ENTE</name>
<dbReference type="EMBL" id="NGJU01000017">
    <property type="protein sequence ID" value="RST93997.1"/>
    <property type="molecule type" value="Genomic_DNA"/>
</dbReference>
<reference evidence="2 3" key="1">
    <citation type="submission" date="2017-05" db="EMBL/GenBank/DDBJ databases">
        <title>Vagococcus spp. assemblies.</title>
        <authorList>
            <person name="Gulvik C.A."/>
        </authorList>
    </citation>
    <scope>NUCLEOTIDE SEQUENCE [LARGE SCALE GENOMIC DNA]</scope>
    <source>
        <strain evidence="2 3">NCFB 2777</strain>
    </source>
</reference>
<evidence type="ECO:0000313" key="3">
    <source>
        <dbReference type="Proteomes" id="UP000287239"/>
    </source>
</evidence>
<dbReference type="Proteomes" id="UP000287239">
    <property type="component" value="Unassembled WGS sequence"/>
</dbReference>
<comment type="caution">
    <text evidence="2">The sequence shown here is derived from an EMBL/GenBank/DDBJ whole genome shotgun (WGS) entry which is preliminary data.</text>
</comment>
<dbReference type="OrthoDB" id="148961at2"/>
<dbReference type="Pfam" id="PF10026">
    <property type="entry name" value="DUF2268"/>
    <property type="match status" value="1"/>
</dbReference>
<evidence type="ECO:0000313" key="2">
    <source>
        <dbReference type="EMBL" id="RST93997.1"/>
    </source>
</evidence>
<accession>A0A429ZJX5</accession>
<protein>
    <recommendedName>
        <fullName evidence="1">DUF2268 domain-containing protein</fullName>
    </recommendedName>
</protein>
<proteinExistence type="predicted"/>
<gene>
    <name evidence="2" type="ORF">CBF35_11115</name>
</gene>